<feature type="region of interest" description="Disordered" evidence="8">
    <location>
        <begin position="443"/>
        <end position="472"/>
    </location>
</feature>
<dbReference type="InterPro" id="IPR000629">
    <property type="entry name" value="RNA-helicase_DEAD-box_CS"/>
</dbReference>
<protein>
    <submittedName>
        <fullName evidence="12">DEAD/DEAH box helicase</fullName>
    </submittedName>
</protein>
<dbReference type="Proteomes" id="UP000649604">
    <property type="component" value="Unassembled WGS sequence"/>
</dbReference>
<feature type="region of interest" description="Disordered" evidence="8">
    <location>
        <begin position="548"/>
        <end position="577"/>
    </location>
</feature>
<dbReference type="PROSITE" id="PS00039">
    <property type="entry name" value="DEAD_ATP_HELICASE"/>
    <property type="match status" value="1"/>
</dbReference>
<dbReference type="InterPro" id="IPR050079">
    <property type="entry name" value="DEAD_box_RNA_helicase"/>
</dbReference>
<keyword evidence="4 7" id="KW-0067">ATP-binding</keyword>
<evidence type="ECO:0000256" key="1">
    <source>
        <dbReference type="ARBA" id="ARBA00022741"/>
    </source>
</evidence>
<dbReference type="InterPro" id="IPR011545">
    <property type="entry name" value="DEAD/DEAH_box_helicase_dom"/>
</dbReference>
<organism evidence="12 13">
    <name type="scientific">candidate division KSB3 bacterium</name>
    <dbReference type="NCBI Taxonomy" id="2044937"/>
    <lineage>
        <taxon>Bacteria</taxon>
        <taxon>candidate division KSB3</taxon>
    </lineage>
</organism>
<comment type="similarity">
    <text evidence="5 7">Belongs to the DEAD box helicase family.</text>
</comment>
<dbReference type="Gene3D" id="3.40.50.300">
    <property type="entry name" value="P-loop containing nucleotide triphosphate hydrolases"/>
    <property type="match status" value="2"/>
</dbReference>
<name>A0A9D5Q5F7_9BACT</name>
<dbReference type="AlphaFoldDB" id="A0A9D5Q5F7"/>
<dbReference type="GO" id="GO:0005829">
    <property type="term" value="C:cytosol"/>
    <property type="evidence" value="ECO:0007669"/>
    <property type="project" value="TreeGrafter"/>
</dbReference>
<dbReference type="CDD" id="cd12252">
    <property type="entry name" value="RRM_DbpA"/>
    <property type="match status" value="1"/>
</dbReference>
<comment type="caution">
    <text evidence="12">The sequence shown here is derived from an EMBL/GenBank/DDBJ whole genome shotgun (WGS) entry which is preliminary data.</text>
</comment>
<evidence type="ECO:0000256" key="3">
    <source>
        <dbReference type="ARBA" id="ARBA00022806"/>
    </source>
</evidence>
<dbReference type="SUPFAM" id="SSF52540">
    <property type="entry name" value="P-loop containing nucleoside triphosphate hydrolases"/>
    <property type="match status" value="1"/>
</dbReference>
<gene>
    <name evidence="12" type="ORF">GF339_08290</name>
</gene>
<feature type="compositionally biased region" description="Basic and acidic residues" evidence="8">
    <location>
        <begin position="551"/>
        <end position="561"/>
    </location>
</feature>
<dbReference type="PROSITE" id="PS51194">
    <property type="entry name" value="HELICASE_CTER"/>
    <property type="match status" value="1"/>
</dbReference>
<dbReference type="PANTHER" id="PTHR47959:SF13">
    <property type="entry name" value="ATP-DEPENDENT RNA HELICASE RHLE"/>
    <property type="match status" value="1"/>
</dbReference>
<dbReference type="EMBL" id="WJJP01000261">
    <property type="protein sequence ID" value="MBD3324570.1"/>
    <property type="molecule type" value="Genomic_DNA"/>
</dbReference>
<keyword evidence="3 7" id="KW-0347">Helicase</keyword>
<dbReference type="Pfam" id="PF03880">
    <property type="entry name" value="DbpA"/>
    <property type="match status" value="1"/>
</dbReference>
<dbReference type="InterPro" id="IPR044742">
    <property type="entry name" value="DEAD/DEAH_RhlB"/>
</dbReference>
<evidence type="ECO:0000256" key="7">
    <source>
        <dbReference type="RuleBase" id="RU000492"/>
    </source>
</evidence>
<evidence type="ECO:0000256" key="2">
    <source>
        <dbReference type="ARBA" id="ARBA00022801"/>
    </source>
</evidence>
<proteinExistence type="inferred from homology"/>
<dbReference type="GO" id="GO:0003724">
    <property type="term" value="F:RNA helicase activity"/>
    <property type="evidence" value="ECO:0007669"/>
    <property type="project" value="InterPro"/>
</dbReference>
<feature type="compositionally biased region" description="Basic residues" evidence="8">
    <location>
        <begin position="562"/>
        <end position="577"/>
    </location>
</feature>
<dbReference type="GO" id="GO:0003676">
    <property type="term" value="F:nucleic acid binding"/>
    <property type="evidence" value="ECO:0007669"/>
    <property type="project" value="InterPro"/>
</dbReference>
<dbReference type="SMART" id="SM00487">
    <property type="entry name" value="DEXDc"/>
    <property type="match status" value="1"/>
</dbReference>
<dbReference type="GO" id="GO:0005524">
    <property type="term" value="F:ATP binding"/>
    <property type="evidence" value="ECO:0007669"/>
    <property type="project" value="UniProtKB-KW"/>
</dbReference>
<dbReference type="Gene3D" id="3.30.70.330">
    <property type="match status" value="1"/>
</dbReference>
<dbReference type="GO" id="GO:0016787">
    <property type="term" value="F:hydrolase activity"/>
    <property type="evidence" value="ECO:0007669"/>
    <property type="project" value="UniProtKB-KW"/>
</dbReference>
<evidence type="ECO:0000256" key="6">
    <source>
        <dbReference type="PROSITE-ProRule" id="PRU00552"/>
    </source>
</evidence>
<dbReference type="PANTHER" id="PTHR47959">
    <property type="entry name" value="ATP-DEPENDENT RNA HELICASE RHLE-RELATED"/>
    <property type="match status" value="1"/>
</dbReference>
<dbReference type="PROSITE" id="PS51192">
    <property type="entry name" value="HELICASE_ATP_BIND_1"/>
    <property type="match status" value="1"/>
</dbReference>
<feature type="domain" description="Helicase C-terminal" evidence="10">
    <location>
        <begin position="233"/>
        <end position="386"/>
    </location>
</feature>
<feature type="domain" description="DEAD-box RNA helicase Q" evidence="11">
    <location>
        <begin position="2"/>
        <end position="30"/>
    </location>
</feature>
<dbReference type="InterPro" id="IPR005580">
    <property type="entry name" value="DbpA/CsdA_RNA-bd_dom"/>
</dbReference>
<dbReference type="InterPro" id="IPR027417">
    <property type="entry name" value="P-loop_NTPase"/>
</dbReference>
<dbReference type="InterPro" id="IPR001650">
    <property type="entry name" value="Helicase_C-like"/>
</dbReference>
<keyword evidence="1 7" id="KW-0547">Nucleotide-binding</keyword>
<dbReference type="InterPro" id="IPR012677">
    <property type="entry name" value="Nucleotide-bd_a/b_plait_sf"/>
</dbReference>
<evidence type="ECO:0000259" key="9">
    <source>
        <dbReference type="PROSITE" id="PS51192"/>
    </source>
</evidence>
<dbReference type="Pfam" id="PF00270">
    <property type="entry name" value="DEAD"/>
    <property type="match status" value="1"/>
</dbReference>
<dbReference type="InterPro" id="IPR014014">
    <property type="entry name" value="RNA_helicase_DEAD_Q_motif"/>
</dbReference>
<dbReference type="InterPro" id="IPR014001">
    <property type="entry name" value="Helicase_ATP-bd"/>
</dbReference>
<dbReference type="SMART" id="SM00490">
    <property type="entry name" value="HELICc"/>
    <property type="match status" value="1"/>
</dbReference>
<evidence type="ECO:0000259" key="10">
    <source>
        <dbReference type="PROSITE" id="PS51194"/>
    </source>
</evidence>
<evidence type="ECO:0000259" key="11">
    <source>
        <dbReference type="PROSITE" id="PS51195"/>
    </source>
</evidence>
<evidence type="ECO:0000256" key="4">
    <source>
        <dbReference type="ARBA" id="ARBA00022840"/>
    </source>
</evidence>
<evidence type="ECO:0000256" key="5">
    <source>
        <dbReference type="ARBA" id="ARBA00038437"/>
    </source>
</evidence>
<evidence type="ECO:0000313" key="12">
    <source>
        <dbReference type="EMBL" id="MBD3324570.1"/>
    </source>
</evidence>
<evidence type="ECO:0000256" key="8">
    <source>
        <dbReference type="SAM" id="MobiDB-lite"/>
    </source>
</evidence>
<feature type="short sequence motif" description="Q motif" evidence="6">
    <location>
        <begin position="2"/>
        <end position="30"/>
    </location>
</feature>
<feature type="domain" description="Helicase ATP-binding" evidence="9">
    <location>
        <begin position="34"/>
        <end position="206"/>
    </location>
</feature>
<reference evidence="12" key="1">
    <citation type="submission" date="2019-11" db="EMBL/GenBank/DDBJ databases">
        <title>Microbial mats filling the niche in hypersaline microbial mats.</title>
        <authorList>
            <person name="Wong H.L."/>
            <person name="Macleod F.I."/>
            <person name="White R.A. III"/>
            <person name="Burns B.P."/>
        </authorList>
    </citation>
    <scope>NUCLEOTIDE SEQUENCE</scope>
    <source>
        <strain evidence="12">Rbin_158</strain>
    </source>
</reference>
<evidence type="ECO:0000313" key="13">
    <source>
        <dbReference type="Proteomes" id="UP000649604"/>
    </source>
</evidence>
<sequence length="577" mass="65599">MTTFENLGLQTGVLQSIQELGFESPMPIQTEVIPLLLETEGDLIGLAQTGTGKTAAFGLPLVQHADPGNPNPQALILAPTRELCLQIAGDLKQFATYLPGLHVVAIYGGADIDRQIKALKKGAQILVATPGRMNDLLNKRKKIDLADVRTVVLDEADEMLNMGFKEELDAILEQTPDSKRTLLFSATMPPEVLDISKHYMHAPREVAIGPRNAGAEHVEHFCYTVRSKDRYLALKRIVDYHPDMYGIIFCRTRQETKDVAEKLMQDGYNADALHGDLSQAQRETIMHKFRIKHLQMLVATDVAARGLDVKDISHIINYNLPDENDAYTHRSGRTGRAGQSGVSIAIVNLREKHKIKQIEAKLKKKFTWKAVPGGEEICEKQLLNLAEKMEKIEVDHKAIDKFLPAVHEKLEWLSREELIKHFVSLEFNRFLDYYKDAEDLNAPERERATSRKKSRRKESTGKRSNNGNRGPEAGFTRFFINLGHKDSLTPGDLIGFINRCTRKRNIDIGRIDIMKNFSFFEVDQRYTRVILSGFQGVEYNRRDVTVQIAQPDDRSIPEKPRKRERSKRKRRQKTNQS</sequence>
<dbReference type="PROSITE" id="PS51195">
    <property type="entry name" value="Q_MOTIF"/>
    <property type="match status" value="1"/>
</dbReference>
<keyword evidence="2 7" id="KW-0378">Hydrolase</keyword>
<dbReference type="CDD" id="cd18787">
    <property type="entry name" value="SF2_C_DEAD"/>
    <property type="match status" value="1"/>
</dbReference>
<dbReference type="Pfam" id="PF00271">
    <property type="entry name" value="Helicase_C"/>
    <property type="match status" value="1"/>
</dbReference>
<accession>A0A9D5Q5F7</accession>
<dbReference type="CDD" id="cd00268">
    <property type="entry name" value="DEADc"/>
    <property type="match status" value="1"/>
</dbReference>